<dbReference type="InterPro" id="IPR027417">
    <property type="entry name" value="P-loop_NTPase"/>
</dbReference>
<dbReference type="Gene3D" id="3.40.50.300">
    <property type="entry name" value="P-loop containing nucleotide triphosphate hydrolases"/>
    <property type="match status" value="1"/>
</dbReference>
<dbReference type="SUPFAM" id="SSF52058">
    <property type="entry name" value="L domain-like"/>
    <property type="match status" value="1"/>
</dbReference>
<dbReference type="GO" id="GO:0006952">
    <property type="term" value="P:defense response"/>
    <property type="evidence" value="ECO:0007669"/>
    <property type="project" value="UniProtKB-KW"/>
</dbReference>
<keyword evidence="3" id="KW-0611">Plant defense</keyword>
<dbReference type="GO" id="GO:0051707">
    <property type="term" value="P:response to other organism"/>
    <property type="evidence" value="ECO:0007669"/>
    <property type="project" value="UniProtKB-ARBA"/>
</dbReference>
<protein>
    <submittedName>
        <fullName evidence="7">TMV resistance protein N-like isoform X1</fullName>
    </submittedName>
</protein>
<dbReference type="Gene3D" id="1.10.8.430">
    <property type="entry name" value="Helical domain of apoptotic protease-activating factors"/>
    <property type="match status" value="1"/>
</dbReference>
<dbReference type="GO" id="GO:0043531">
    <property type="term" value="F:ADP binding"/>
    <property type="evidence" value="ECO:0007669"/>
    <property type="project" value="InterPro"/>
</dbReference>
<dbReference type="RefSeq" id="XP_022735041.1">
    <property type="nucleotide sequence ID" value="XM_022879306.1"/>
</dbReference>
<dbReference type="InterPro" id="IPR058192">
    <property type="entry name" value="WHD_ROQ1-like"/>
</dbReference>
<accession>A0A6P5Y4V6</accession>
<dbReference type="AlphaFoldDB" id="A0A6P5Y4V6"/>
<name>A0A6P5Y4V6_DURZI</name>
<dbReference type="InterPro" id="IPR042197">
    <property type="entry name" value="Apaf_helical"/>
</dbReference>
<dbReference type="InterPro" id="IPR055414">
    <property type="entry name" value="LRR_R13L4/SHOC2-like"/>
</dbReference>
<keyword evidence="2" id="KW-0677">Repeat</keyword>
<dbReference type="SUPFAM" id="SSF52200">
    <property type="entry name" value="Toll/Interleukin receptor TIR domain"/>
    <property type="match status" value="1"/>
</dbReference>
<dbReference type="PRINTS" id="PR00364">
    <property type="entry name" value="DISEASERSIST"/>
</dbReference>
<dbReference type="GO" id="GO:0007165">
    <property type="term" value="P:signal transduction"/>
    <property type="evidence" value="ECO:0007669"/>
    <property type="project" value="InterPro"/>
</dbReference>
<dbReference type="Pfam" id="PF23598">
    <property type="entry name" value="LRR_14"/>
    <property type="match status" value="1"/>
</dbReference>
<keyword evidence="6" id="KW-1185">Reference proteome</keyword>
<gene>
    <name evidence="7" type="primary">LOC111288423</name>
</gene>
<dbReference type="InterPro" id="IPR035897">
    <property type="entry name" value="Toll_tir_struct_dom_sf"/>
</dbReference>
<dbReference type="Pfam" id="PF23282">
    <property type="entry name" value="WHD_ROQ1"/>
    <property type="match status" value="1"/>
</dbReference>
<dbReference type="OrthoDB" id="1357022at2759"/>
<evidence type="ECO:0000256" key="3">
    <source>
        <dbReference type="ARBA" id="ARBA00022821"/>
    </source>
</evidence>
<keyword evidence="4" id="KW-0520">NAD</keyword>
<organism evidence="6 7">
    <name type="scientific">Durio zibethinus</name>
    <name type="common">Durian</name>
    <dbReference type="NCBI Taxonomy" id="66656"/>
    <lineage>
        <taxon>Eukaryota</taxon>
        <taxon>Viridiplantae</taxon>
        <taxon>Streptophyta</taxon>
        <taxon>Embryophyta</taxon>
        <taxon>Tracheophyta</taxon>
        <taxon>Spermatophyta</taxon>
        <taxon>Magnoliopsida</taxon>
        <taxon>eudicotyledons</taxon>
        <taxon>Gunneridae</taxon>
        <taxon>Pentapetalae</taxon>
        <taxon>rosids</taxon>
        <taxon>malvids</taxon>
        <taxon>Malvales</taxon>
        <taxon>Malvaceae</taxon>
        <taxon>Helicteroideae</taxon>
        <taxon>Durio</taxon>
    </lineage>
</organism>
<dbReference type="GeneID" id="111288423"/>
<dbReference type="Pfam" id="PF00931">
    <property type="entry name" value="NB-ARC"/>
    <property type="match status" value="1"/>
</dbReference>
<dbReference type="PROSITE" id="PS50104">
    <property type="entry name" value="TIR"/>
    <property type="match status" value="1"/>
</dbReference>
<evidence type="ECO:0000256" key="1">
    <source>
        <dbReference type="ARBA" id="ARBA00022614"/>
    </source>
</evidence>
<dbReference type="InterPro" id="IPR000157">
    <property type="entry name" value="TIR_dom"/>
</dbReference>
<dbReference type="Proteomes" id="UP000515121">
    <property type="component" value="Unplaced"/>
</dbReference>
<evidence type="ECO:0000256" key="4">
    <source>
        <dbReference type="ARBA" id="ARBA00023027"/>
    </source>
</evidence>
<dbReference type="Gene3D" id="3.40.50.10140">
    <property type="entry name" value="Toll/interleukin-1 receptor homology (TIR) domain"/>
    <property type="match status" value="1"/>
</dbReference>
<dbReference type="KEGG" id="dzi:111288423"/>
<proteinExistence type="predicted"/>
<dbReference type="FunFam" id="3.40.50.10140:FF:000007">
    <property type="entry name" value="Disease resistance protein (TIR-NBS-LRR class)"/>
    <property type="match status" value="1"/>
</dbReference>
<dbReference type="Gene3D" id="3.80.10.10">
    <property type="entry name" value="Ribonuclease Inhibitor"/>
    <property type="match status" value="2"/>
</dbReference>
<dbReference type="InterPro" id="IPR044974">
    <property type="entry name" value="Disease_R_plants"/>
</dbReference>
<evidence type="ECO:0000256" key="2">
    <source>
        <dbReference type="ARBA" id="ARBA00022737"/>
    </source>
</evidence>
<evidence type="ECO:0000313" key="7">
    <source>
        <dbReference type="RefSeq" id="XP_022735041.1"/>
    </source>
</evidence>
<evidence type="ECO:0000313" key="6">
    <source>
        <dbReference type="Proteomes" id="UP000515121"/>
    </source>
</evidence>
<reference evidence="7" key="1">
    <citation type="submission" date="2025-08" db="UniProtKB">
        <authorList>
            <consortium name="RefSeq"/>
        </authorList>
    </citation>
    <scope>IDENTIFICATION</scope>
    <source>
        <tissue evidence="7">Fruit stalk</tissue>
    </source>
</reference>
<keyword evidence="1" id="KW-0433">Leucine-rich repeat</keyword>
<evidence type="ECO:0000259" key="5">
    <source>
        <dbReference type="PROSITE" id="PS50104"/>
    </source>
</evidence>
<dbReference type="InterPro" id="IPR032675">
    <property type="entry name" value="LRR_dom_sf"/>
</dbReference>
<dbReference type="PANTHER" id="PTHR11017">
    <property type="entry name" value="LEUCINE-RICH REPEAT-CONTAINING PROTEIN"/>
    <property type="match status" value="1"/>
</dbReference>
<dbReference type="SMART" id="SM00255">
    <property type="entry name" value="TIR"/>
    <property type="match status" value="1"/>
</dbReference>
<sequence>MGLTTTDHKFAFDVQSLHKPFYLLFFWLTSMASTHVSEASSSTPKSKYEVFLSFRGEDTRKNFTDHLYAALIRAGVNTFRDDNELSRGKDISSELLKAIQESKISVVVFSKGYAYSRWCLNELVKIIGCKNAIGQIVIPIFYEVDPSDVGKQTGSYAKAFAKHEERFEADMEMIKMWRTALSDAADLSGWDLQNVANGHESKFIQKIVEDVLRKINRVHLHVATHPVALQSRVREVMALLRMESDHVRIVGIYGMGGIGKTTIAKAVYNSICDGFDGSSFLSDVKDISKKTNGLAGIQQQLLSDILNLKSIRIHNVDRGINLIQERLCHRRVLIVLDDVDDSTQLNSLVGDLKWFGIGSRIIVTTRDARLLTELEVDKRYKVEELNPEESLQLFSRHAFRRPNPKDGYFQLSKSVVDHVQGLPLALELLGSHLFKRSQLEWESVVEKLRHIPHDQIHKKLRISFDTLDYQVKAIFLDIACFFIGLDKEYVMKILDGCGFFPVIGVSVLLERSLITIDHQGGHTLIKMHDLLRDMGREIVRAESPNHIGKCSRLWFHEDIVNVLKTHKGTESVEGLSLDVSACREDVIVSTTEALAKMINLRLLKINSIRFAGGSYENFSKELRWLCWHRCPLKVLPPNLDLDNMAVLDLRFSNVRKVWKETKFLHKLKILDLSYSICLVKTPNFAGLSSLERLEFEGCTSLIKVHQSIGLLERLVILNLAECNNLRELPDSICNVRSLETLSVNGCSKLNRLPEHMDKLEGLRKLLANGSAIKQLPISLGLLKNLEELLLAGCKEELTTKCLSASFSRWVSPKSVGSSTLLPATFSHLSSLTKLDLSHRNLSDDDISIDFGSFQFLDRLYLDGNKFYRTPVGISNHPKLFELHLNDCTNLQSIPELPPNLNYFQAKRCTSIHRYPNLFNVGALILGLKMTNCVERMDMWDLRHLNPRCSVSWGEVLSLSLSLSLSLYAILLIFITEISLKQGSFWSKERYLEACIPAREVPGWFDYTEMGSSVLFRVPSLSSGETRAMIVCVVYSTKDEHDDSTYNSLTIHFKNNTKGYETLDKSSLDLDTNICQDHTWICYLTTKEYVGLKVDEGDEFEVSVEGHGGILVKKCGIHLPIHELEVQV</sequence>
<feature type="domain" description="TIR" evidence="5">
    <location>
        <begin position="46"/>
        <end position="215"/>
    </location>
</feature>
<dbReference type="PANTHER" id="PTHR11017:SF271">
    <property type="entry name" value="DISEASE RESISTANCE PROTEIN (TIR-NBS-LRR CLASS) FAMILY"/>
    <property type="match status" value="1"/>
</dbReference>
<dbReference type="SUPFAM" id="SSF52540">
    <property type="entry name" value="P-loop containing nucleoside triphosphate hydrolases"/>
    <property type="match status" value="1"/>
</dbReference>
<dbReference type="InterPro" id="IPR002182">
    <property type="entry name" value="NB-ARC"/>
</dbReference>
<dbReference type="Pfam" id="PF01582">
    <property type="entry name" value="TIR"/>
    <property type="match status" value="1"/>
</dbReference>